<dbReference type="EMBL" id="RCVZ01000023">
    <property type="protein sequence ID" value="RLQ91153.1"/>
    <property type="molecule type" value="Genomic_DNA"/>
</dbReference>
<comment type="caution">
    <text evidence="1">The sequence shown here is derived from an EMBL/GenBank/DDBJ whole genome shotgun (WGS) entry which is preliminary data.</text>
</comment>
<name>A0A3L7JK96_9BACI</name>
<evidence type="ECO:0000313" key="1">
    <source>
        <dbReference type="EMBL" id="RLQ91153.1"/>
    </source>
</evidence>
<proteinExistence type="predicted"/>
<sequence length="122" mass="14903">MNHSDISLLAQKHKKFLERVEVFPYEYHKGNKVYRMAHFFRVSSKLYGSFLYTPYNLSYEEVKDVFYKFILLEEYMKNKLEKINDYAETDYTASYYSFREYLKNNILTNSSYSDVFQEINIR</sequence>
<dbReference type="Proteomes" id="UP000276770">
    <property type="component" value="Unassembled WGS sequence"/>
</dbReference>
<accession>A0A3L7JK96</accession>
<dbReference type="OrthoDB" id="2975454at2"/>
<dbReference type="AlphaFoldDB" id="A0A3L7JK96"/>
<evidence type="ECO:0000313" key="2">
    <source>
        <dbReference type="Proteomes" id="UP000276770"/>
    </source>
</evidence>
<reference evidence="1 2" key="1">
    <citation type="submission" date="2018-10" db="EMBL/GenBank/DDBJ databases">
        <title>Falsibacillus sp. genome draft.</title>
        <authorList>
            <person name="Shi S."/>
        </authorList>
    </citation>
    <scope>NUCLEOTIDE SEQUENCE [LARGE SCALE GENOMIC DNA]</scope>
    <source>
        <strain evidence="1 2">GY 10110</strain>
    </source>
</reference>
<gene>
    <name evidence="1" type="ORF">D9X91_20910</name>
</gene>
<keyword evidence="2" id="KW-1185">Reference proteome</keyword>
<organism evidence="1 2">
    <name type="scientific">Falsibacillus albus</name>
    <dbReference type="NCBI Taxonomy" id="2478915"/>
    <lineage>
        <taxon>Bacteria</taxon>
        <taxon>Bacillati</taxon>
        <taxon>Bacillota</taxon>
        <taxon>Bacilli</taxon>
        <taxon>Bacillales</taxon>
        <taxon>Bacillaceae</taxon>
        <taxon>Falsibacillus</taxon>
    </lineage>
</organism>
<dbReference type="RefSeq" id="WP_121682600.1">
    <property type="nucleotide sequence ID" value="NZ_RCVZ01000023.1"/>
</dbReference>
<protein>
    <submittedName>
        <fullName evidence="1">Uncharacterized protein</fullName>
    </submittedName>
</protein>